<protein>
    <submittedName>
        <fullName evidence="1">Uncharacterized protein</fullName>
    </submittedName>
</protein>
<sequence length="83" mass="9649">MSKARWCYDHGALLGFDFSVLIKKFRLPPLLYIVKIKHIEHHAMQGLIMPFLRELLRMPVRVSSYPLLIFLNIEGATAIEILN</sequence>
<dbReference type="Proteomes" id="UP000005839">
    <property type="component" value="Unassembled WGS sequence"/>
</dbReference>
<organism evidence="1 2">
    <name type="scientific">Shewanella benthica KT99</name>
    <dbReference type="NCBI Taxonomy" id="314608"/>
    <lineage>
        <taxon>Bacteria</taxon>
        <taxon>Pseudomonadati</taxon>
        <taxon>Pseudomonadota</taxon>
        <taxon>Gammaproteobacteria</taxon>
        <taxon>Alteromonadales</taxon>
        <taxon>Shewanellaceae</taxon>
        <taxon>Shewanella</taxon>
    </lineage>
</organism>
<dbReference type="EMBL" id="ABIC01000068">
    <property type="protein sequence ID" value="EDP98797.1"/>
    <property type="molecule type" value="Genomic_DNA"/>
</dbReference>
<name>A9DLV2_9GAMM</name>
<reference evidence="1 2" key="1">
    <citation type="submission" date="2007-10" db="EMBL/GenBank/DDBJ databases">
        <authorList>
            <person name="Yayanos A."/>
            <person name="Ferriera S."/>
            <person name="Johnson J."/>
            <person name="Kravitz S."/>
            <person name="Halpern A."/>
            <person name="Remington K."/>
            <person name="Beeson K."/>
            <person name="Tran B."/>
            <person name="Rogers Y.-H."/>
            <person name="Friedman R."/>
            <person name="Venter J.C."/>
        </authorList>
    </citation>
    <scope>NUCLEOTIDE SEQUENCE [LARGE SCALE GENOMIC DNA]</scope>
    <source>
        <strain evidence="1 2">KT99</strain>
    </source>
</reference>
<proteinExistence type="predicted"/>
<dbReference type="AlphaFoldDB" id="A9DLV2"/>
<dbReference type="STRING" id="314608.KT99_14316"/>
<gene>
    <name evidence="1" type="ORF">KT99_14316</name>
</gene>
<accession>A9DLV2</accession>
<comment type="caution">
    <text evidence="1">The sequence shown here is derived from an EMBL/GenBank/DDBJ whole genome shotgun (WGS) entry which is preliminary data.</text>
</comment>
<evidence type="ECO:0000313" key="1">
    <source>
        <dbReference type="EMBL" id="EDP98797.1"/>
    </source>
</evidence>
<keyword evidence="2" id="KW-1185">Reference proteome</keyword>
<evidence type="ECO:0000313" key="2">
    <source>
        <dbReference type="Proteomes" id="UP000005839"/>
    </source>
</evidence>